<evidence type="ECO:0000259" key="5">
    <source>
        <dbReference type="PROSITE" id="PS50893"/>
    </source>
</evidence>
<dbReference type="PANTHER" id="PTHR42711">
    <property type="entry name" value="ABC TRANSPORTER ATP-BINDING PROTEIN"/>
    <property type="match status" value="1"/>
</dbReference>
<dbReference type="InterPro" id="IPR027417">
    <property type="entry name" value="P-loop_NTPase"/>
</dbReference>
<dbReference type="InterPro" id="IPR050763">
    <property type="entry name" value="ABC_transporter_ATP-binding"/>
</dbReference>
<dbReference type="GO" id="GO:0016887">
    <property type="term" value="F:ATP hydrolysis activity"/>
    <property type="evidence" value="ECO:0007669"/>
    <property type="project" value="InterPro"/>
</dbReference>
<dbReference type="EMBL" id="LT907978">
    <property type="protein sequence ID" value="SOB72054.1"/>
    <property type="molecule type" value="Genomic_DNA"/>
</dbReference>
<dbReference type="Gene3D" id="3.40.50.300">
    <property type="entry name" value="P-loop containing nucleotide triphosphate hydrolases"/>
    <property type="match status" value="1"/>
</dbReference>
<protein>
    <submittedName>
        <fullName evidence="6">Adenosinetriphosphatase</fullName>
        <ecNumber evidence="6">3.6.1.3</ecNumber>
    </submittedName>
</protein>
<dbReference type="InterPro" id="IPR003439">
    <property type="entry name" value="ABC_transporter-like_ATP-bd"/>
</dbReference>
<keyword evidence="4" id="KW-0067">ATP-binding</keyword>
<dbReference type="SUPFAM" id="SSF52540">
    <property type="entry name" value="P-loop containing nucleoside triphosphate hydrolases"/>
    <property type="match status" value="1"/>
</dbReference>
<dbReference type="PANTHER" id="PTHR42711:SF5">
    <property type="entry name" value="ABC TRANSPORTER ATP-BINDING PROTEIN NATA"/>
    <property type="match status" value="1"/>
</dbReference>
<sequence length="314" mass="35272">MESDIIKISHLNKRFGEVKAVNDLSFHVKKGELFAFLGVNGAGKSTTISILCGLLKKDSGTVLVNGIETDKAGAQTKRMLGVVFQDSVLDKPLTVKENLMSRAALYGITRKAFDKRLMELVEILDFDEFLNRPVGKLSGGQRRRIDIARALLHRPEILILDEPTTGLDPQTRQLIWNVIEKLQKTENMTVFLTTHYMEEAANAGYVMILDKGSIATEGTPFELKNDYVQDIVSVYGVSEDEIKSLNREYKKIRDGYQIKVRNTKEATKLIVEHQDLFTDYEVVKGGMDDVFLAVTGKRLEVNADENSIGINEQE</sequence>
<comment type="similarity">
    <text evidence="1">Belongs to the ABC transporter superfamily.</text>
</comment>
<evidence type="ECO:0000256" key="1">
    <source>
        <dbReference type="ARBA" id="ARBA00005417"/>
    </source>
</evidence>
<organism evidence="6 7">
    <name type="scientific">Anaerobutyricum hallii</name>
    <dbReference type="NCBI Taxonomy" id="39488"/>
    <lineage>
        <taxon>Bacteria</taxon>
        <taxon>Bacillati</taxon>
        <taxon>Bacillota</taxon>
        <taxon>Clostridia</taxon>
        <taxon>Lachnospirales</taxon>
        <taxon>Lachnospiraceae</taxon>
        <taxon>Anaerobutyricum</taxon>
    </lineage>
</organism>
<keyword evidence="6" id="KW-0378">Hydrolase</keyword>
<dbReference type="AlphaFoldDB" id="A0A285PR22"/>
<dbReference type="InterPro" id="IPR003593">
    <property type="entry name" value="AAA+_ATPase"/>
</dbReference>
<dbReference type="KEGG" id="ehl:EHLA_1335"/>
<dbReference type="Proteomes" id="UP000217549">
    <property type="component" value="Chromosome I"/>
</dbReference>
<dbReference type="PROSITE" id="PS50893">
    <property type="entry name" value="ABC_TRANSPORTER_2"/>
    <property type="match status" value="1"/>
</dbReference>
<keyword evidence="3" id="KW-0547">Nucleotide-binding</keyword>
<dbReference type="RefSeq" id="WP_096239906.1">
    <property type="nucleotide sequence ID" value="NZ_LT907978.1"/>
</dbReference>
<feature type="domain" description="ABC transporter" evidence="5">
    <location>
        <begin position="6"/>
        <end position="236"/>
    </location>
</feature>
<evidence type="ECO:0000313" key="7">
    <source>
        <dbReference type="Proteomes" id="UP000217549"/>
    </source>
</evidence>
<evidence type="ECO:0000256" key="2">
    <source>
        <dbReference type="ARBA" id="ARBA00022448"/>
    </source>
</evidence>
<evidence type="ECO:0000256" key="4">
    <source>
        <dbReference type="ARBA" id="ARBA00022840"/>
    </source>
</evidence>
<evidence type="ECO:0000313" key="6">
    <source>
        <dbReference type="EMBL" id="SOB72054.1"/>
    </source>
</evidence>
<dbReference type="Pfam" id="PF00005">
    <property type="entry name" value="ABC_tran"/>
    <property type="match status" value="1"/>
</dbReference>
<dbReference type="InterPro" id="IPR017871">
    <property type="entry name" value="ABC_transporter-like_CS"/>
</dbReference>
<dbReference type="GO" id="GO:0005524">
    <property type="term" value="F:ATP binding"/>
    <property type="evidence" value="ECO:0007669"/>
    <property type="project" value="UniProtKB-KW"/>
</dbReference>
<gene>
    <name evidence="6" type="ORF">EHLA_1335</name>
</gene>
<keyword evidence="7" id="KW-1185">Reference proteome</keyword>
<name>A0A285PR22_9FIRM</name>
<evidence type="ECO:0000256" key="3">
    <source>
        <dbReference type="ARBA" id="ARBA00022741"/>
    </source>
</evidence>
<proteinExistence type="inferred from homology"/>
<keyword evidence="2" id="KW-0813">Transport</keyword>
<reference evidence="7" key="1">
    <citation type="submission" date="2017-09" db="EMBL/GenBank/DDBJ databases">
        <authorList>
            <person name="Shetty A S."/>
        </authorList>
    </citation>
    <scope>NUCLEOTIDE SEQUENCE [LARGE SCALE GENOMIC DNA]</scope>
</reference>
<dbReference type="PROSITE" id="PS00211">
    <property type="entry name" value="ABC_TRANSPORTER_1"/>
    <property type="match status" value="1"/>
</dbReference>
<dbReference type="SMART" id="SM00382">
    <property type="entry name" value="AAA"/>
    <property type="match status" value="1"/>
</dbReference>
<dbReference type="EC" id="3.6.1.3" evidence="6"/>
<accession>A0A285PR22</accession>